<protein>
    <submittedName>
        <fullName evidence="2">Uncharacterized protein</fullName>
    </submittedName>
</protein>
<keyword evidence="3" id="KW-1185">Reference proteome</keyword>
<evidence type="ECO:0000256" key="1">
    <source>
        <dbReference type="SAM" id="MobiDB-lite"/>
    </source>
</evidence>
<gene>
    <name evidence="2" type="ORF">L1O03_02600</name>
</gene>
<proteinExistence type="predicted"/>
<dbReference type="EMBL" id="JAKGSI010000001">
    <property type="protein sequence ID" value="MCF4006069.1"/>
    <property type="molecule type" value="Genomic_DNA"/>
</dbReference>
<feature type="compositionally biased region" description="Pro residues" evidence="1">
    <location>
        <begin position="15"/>
        <end position="31"/>
    </location>
</feature>
<evidence type="ECO:0000313" key="3">
    <source>
        <dbReference type="Proteomes" id="UP001139336"/>
    </source>
</evidence>
<dbReference type="Proteomes" id="UP001139336">
    <property type="component" value="Unassembled WGS sequence"/>
</dbReference>
<accession>A0A9X1QML8</accession>
<dbReference type="RefSeq" id="WP_236117846.1">
    <property type="nucleotide sequence ID" value="NZ_JAKGSI010000001.1"/>
</dbReference>
<reference evidence="2" key="1">
    <citation type="submission" date="2022-01" db="EMBL/GenBank/DDBJ databases">
        <title>Corynebacterium sp. nov isolated from isolated from the feces of the greater white-fronted geese (Anser albifrons) at Poyang Lake, PR China.</title>
        <authorList>
            <person name="Liu Q."/>
        </authorList>
    </citation>
    <scope>NUCLEOTIDE SEQUENCE</scope>
    <source>
        <strain evidence="2">JCM 32435</strain>
    </source>
</reference>
<name>A0A9X1QML8_9CORY</name>
<evidence type="ECO:0000313" key="2">
    <source>
        <dbReference type="EMBL" id="MCF4006069.1"/>
    </source>
</evidence>
<dbReference type="AlphaFoldDB" id="A0A9X1QML8"/>
<sequence length="155" mass="17117">MLVPMPGFSYIKTLAPPPPPGPERDPTPPSAIPLGEVDDALHAEIRLRMRIILDVLFRVRPLHHLDRAGLSPLCAKLLRHHILQRPLPPGPVRLNRTYVRHAVDGPDLEVYGSCTSADRSYAFLASFGLPAELSGEVTPAAQDPAFWQVRTVRVL</sequence>
<feature type="region of interest" description="Disordered" evidence="1">
    <location>
        <begin position="13"/>
        <end position="32"/>
    </location>
</feature>
<organism evidence="2 3">
    <name type="scientific">Corynebacterium uropygiale</name>
    <dbReference type="NCBI Taxonomy" id="1775911"/>
    <lineage>
        <taxon>Bacteria</taxon>
        <taxon>Bacillati</taxon>
        <taxon>Actinomycetota</taxon>
        <taxon>Actinomycetes</taxon>
        <taxon>Mycobacteriales</taxon>
        <taxon>Corynebacteriaceae</taxon>
        <taxon>Corynebacterium</taxon>
    </lineage>
</organism>
<comment type="caution">
    <text evidence="2">The sequence shown here is derived from an EMBL/GenBank/DDBJ whole genome shotgun (WGS) entry which is preliminary data.</text>
</comment>